<keyword evidence="1" id="KW-0472">Membrane</keyword>
<protein>
    <recommendedName>
        <fullName evidence="4">DUF2970 domain-containing protein</fullName>
    </recommendedName>
</protein>
<keyword evidence="1" id="KW-1133">Transmembrane helix</keyword>
<dbReference type="Proteomes" id="UP000240527">
    <property type="component" value="Chromosome"/>
</dbReference>
<accession>A0ABM6TJL7</accession>
<evidence type="ECO:0000313" key="2">
    <source>
        <dbReference type="EMBL" id="AVQ03409.1"/>
    </source>
</evidence>
<feature type="transmembrane region" description="Helical" evidence="1">
    <location>
        <begin position="72"/>
        <end position="98"/>
    </location>
</feature>
<evidence type="ECO:0000256" key="1">
    <source>
        <dbReference type="SAM" id="Phobius"/>
    </source>
</evidence>
<sequence length="100" mass="11073">MQAPGGAIIDLRRFRAGNQSQGATRRRATGRPVREGRVNLDHGRMVKERLMPFASQTRPFDPRARRPRQWPLGVAVFVAAVLNAIVWGGLLSVARAFLGL</sequence>
<evidence type="ECO:0008006" key="4">
    <source>
        <dbReference type="Google" id="ProtNLM"/>
    </source>
</evidence>
<organism evidence="2 3">
    <name type="scientific">Caulobacter segnis</name>
    <dbReference type="NCBI Taxonomy" id="88688"/>
    <lineage>
        <taxon>Bacteria</taxon>
        <taxon>Pseudomonadati</taxon>
        <taxon>Pseudomonadota</taxon>
        <taxon>Alphaproteobacteria</taxon>
        <taxon>Caulobacterales</taxon>
        <taxon>Caulobacteraceae</taxon>
        <taxon>Caulobacter</taxon>
    </lineage>
</organism>
<proteinExistence type="predicted"/>
<keyword evidence="1" id="KW-0812">Transmembrane</keyword>
<dbReference type="EMBL" id="CP027850">
    <property type="protein sequence ID" value="AVQ03409.1"/>
    <property type="molecule type" value="Genomic_DNA"/>
</dbReference>
<gene>
    <name evidence="2" type="ORF">B7G68_17085</name>
</gene>
<evidence type="ECO:0000313" key="3">
    <source>
        <dbReference type="Proteomes" id="UP000240527"/>
    </source>
</evidence>
<keyword evidence="3" id="KW-1185">Reference proteome</keyword>
<name>A0ABM6TJL7_9CAUL</name>
<reference evidence="2 3" key="1">
    <citation type="journal article" date="2015" name="Biotechnol. Bioeng.">
        <title>Genome sequence and phenotypic characterization of Caulobacter segnis.</title>
        <authorList>
            <person name="Patel S."/>
            <person name="Fletcher B."/>
            <person name="Scott D.C."/>
            <person name="Ely B."/>
        </authorList>
    </citation>
    <scope>NUCLEOTIDE SEQUENCE [LARGE SCALE GENOMIC DNA]</scope>
    <source>
        <strain evidence="2 3">TK0059</strain>
    </source>
</reference>